<protein>
    <submittedName>
        <fullName evidence="2">Uncharacterized protein</fullName>
    </submittedName>
</protein>
<dbReference type="GeneID" id="54566994"/>
<feature type="compositionally biased region" description="Basic and acidic residues" evidence="1">
    <location>
        <begin position="1"/>
        <end position="15"/>
    </location>
</feature>
<evidence type="ECO:0000313" key="2">
    <source>
        <dbReference type="EMBL" id="KAF2163084.1"/>
    </source>
</evidence>
<sequence length="741" mass="82393">MVDHMREVHKVDVPSRRRRSMGSNPIKRSTTSTSPLKARDRSIDVGAVILAAPGDEKRSLCGPADSRDSGLEIDGSKKYMSMPSHDSRSRAARHQPILQPRESVLADKHDPYPEKPAHRGRMPTRAFDDRKKELEQVSNALRRESNSQNTHEGVASRTEAKVQAKSTALDRNATRVGDDHPPWAADVKKDFRSLRNLDLSVVSPNALPILPSYSPNCSDAWNHIVRTGTEDPNDAAIESRGQPDVEKLKARSTLRRSPVPSSTIDSNVVLSSGRDKNHFEDNVRDLENRLDRLLTLTEPTPPSSPGDSTGEEITSLSNFGSPDRSPGTRQHANGYQQPGAGPFQFPGAPPETGRPFRKQANQPRDDGDEGEHPSGARDRGNRSSISQSSKAKRFPCVYRVGDPGRFDSHTTRWEYVSQVLRHLESHNFFMCSKCLTMFTNKEQKSIHDKMRACVKICTNSACKRHTMDFETPSATCNCLLTSDDLWAATFRRAFPHLPLPAPWPSKVQSWLVAPVQNLQEEPWIRDPFQFHTFPLPEGISADTAAQNGFDMQAMIDYNVEPELSAPDFHNTFPTTRNPPTPDARDEFDISATSYPNGALARQVERPCENHSAQPASGDDVQKLREQVAILEQRFEKPSRAEQKESAMLRLAWNRLVEIGDQSVQEGGVLRQVASMLTPELIADGKKDSDESNPSQPIEMSNAMDWEAAGLDPHQLPPGGKGKQRAASRAADSAYYSGMRMN</sequence>
<evidence type="ECO:0000256" key="1">
    <source>
        <dbReference type="SAM" id="MobiDB-lite"/>
    </source>
</evidence>
<feature type="region of interest" description="Disordered" evidence="1">
    <location>
        <begin position="681"/>
        <end position="741"/>
    </location>
</feature>
<evidence type="ECO:0000313" key="3">
    <source>
        <dbReference type="Proteomes" id="UP000799537"/>
    </source>
</evidence>
<feature type="compositionally biased region" description="Low complexity" evidence="1">
    <location>
        <begin position="336"/>
        <end position="346"/>
    </location>
</feature>
<feature type="region of interest" description="Disordered" evidence="1">
    <location>
        <begin position="55"/>
        <end position="122"/>
    </location>
</feature>
<gene>
    <name evidence="2" type="ORF">M409DRAFT_57758</name>
</gene>
<dbReference type="AlphaFoldDB" id="A0A6A6C7L1"/>
<name>A0A6A6C7L1_ZASCE</name>
<feature type="region of interest" description="Disordered" evidence="1">
    <location>
        <begin position="1"/>
        <end position="40"/>
    </location>
</feature>
<feature type="region of interest" description="Disordered" evidence="1">
    <location>
        <begin position="232"/>
        <end position="269"/>
    </location>
</feature>
<dbReference type="EMBL" id="ML993610">
    <property type="protein sequence ID" value="KAF2163084.1"/>
    <property type="molecule type" value="Genomic_DNA"/>
</dbReference>
<feature type="compositionally biased region" description="Basic and acidic residues" evidence="1">
    <location>
        <begin position="172"/>
        <end position="181"/>
    </location>
</feature>
<dbReference type="OrthoDB" id="10006023at2759"/>
<feature type="compositionally biased region" description="Low complexity" evidence="1">
    <location>
        <begin position="724"/>
        <end position="741"/>
    </location>
</feature>
<feature type="compositionally biased region" description="Basic and acidic residues" evidence="1">
    <location>
        <begin position="55"/>
        <end position="77"/>
    </location>
</feature>
<feature type="compositionally biased region" description="Basic and acidic residues" evidence="1">
    <location>
        <begin position="104"/>
        <end position="117"/>
    </location>
</feature>
<proteinExistence type="predicted"/>
<accession>A0A6A6C7L1</accession>
<dbReference type="Proteomes" id="UP000799537">
    <property type="component" value="Unassembled WGS sequence"/>
</dbReference>
<reference evidence="2" key="1">
    <citation type="journal article" date="2020" name="Stud. Mycol.">
        <title>101 Dothideomycetes genomes: a test case for predicting lifestyles and emergence of pathogens.</title>
        <authorList>
            <person name="Haridas S."/>
            <person name="Albert R."/>
            <person name="Binder M."/>
            <person name="Bloem J."/>
            <person name="Labutti K."/>
            <person name="Salamov A."/>
            <person name="Andreopoulos B."/>
            <person name="Baker S."/>
            <person name="Barry K."/>
            <person name="Bills G."/>
            <person name="Bluhm B."/>
            <person name="Cannon C."/>
            <person name="Castanera R."/>
            <person name="Culley D."/>
            <person name="Daum C."/>
            <person name="Ezra D."/>
            <person name="Gonzalez J."/>
            <person name="Henrissat B."/>
            <person name="Kuo A."/>
            <person name="Liang C."/>
            <person name="Lipzen A."/>
            <person name="Lutzoni F."/>
            <person name="Magnuson J."/>
            <person name="Mondo S."/>
            <person name="Nolan M."/>
            <person name="Ohm R."/>
            <person name="Pangilinan J."/>
            <person name="Park H.-J."/>
            <person name="Ramirez L."/>
            <person name="Alfaro M."/>
            <person name="Sun H."/>
            <person name="Tritt A."/>
            <person name="Yoshinaga Y."/>
            <person name="Zwiers L.-H."/>
            <person name="Turgeon B."/>
            <person name="Goodwin S."/>
            <person name="Spatafora J."/>
            <person name="Crous P."/>
            <person name="Grigoriev I."/>
        </authorList>
    </citation>
    <scope>NUCLEOTIDE SEQUENCE</scope>
    <source>
        <strain evidence="2">ATCC 36951</strain>
    </source>
</reference>
<keyword evidence="3" id="KW-1185">Reference proteome</keyword>
<feature type="compositionally biased region" description="Polar residues" evidence="1">
    <location>
        <begin position="21"/>
        <end position="35"/>
    </location>
</feature>
<organism evidence="2 3">
    <name type="scientific">Zasmidium cellare ATCC 36951</name>
    <dbReference type="NCBI Taxonomy" id="1080233"/>
    <lineage>
        <taxon>Eukaryota</taxon>
        <taxon>Fungi</taxon>
        <taxon>Dikarya</taxon>
        <taxon>Ascomycota</taxon>
        <taxon>Pezizomycotina</taxon>
        <taxon>Dothideomycetes</taxon>
        <taxon>Dothideomycetidae</taxon>
        <taxon>Mycosphaerellales</taxon>
        <taxon>Mycosphaerellaceae</taxon>
        <taxon>Zasmidium</taxon>
    </lineage>
</organism>
<dbReference type="RefSeq" id="XP_033663973.1">
    <property type="nucleotide sequence ID" value="XM_033813722.1"/>
</dbReference>
<feature type="region of interest" description="Disordered" evidence="1">
    <location>
        <begin position="144"/>
        <end position="181"/>
    </location>
</feature>
<feature type="compositionally biased region" description="Polar residues" evidence="1">
    <location>
        <begin position="259"/>
        <end position="269"/>
    </location>
</feature>
<feature type="compositionally biased region" description="Basic and acidic residues" evidence="1">
    <location>
        <begin position="370"/>
        <end position="381"/>
    </location>
</feature>
<feature type="region of interest" description="Disordered" evidence="1">
    <location>
        <begin position="296"/>
        <end position="390"/>
    </location>
</feature>